<dbReference type="EMBL" id="ML208277">
    <property type="protein sequence ID" value="TFK73309.1"/>
    <property type="molecule type" value="Genomic_DNA"/>
</dbReference>
<protein>
    <submittedName>
        <fullName evidence="1">Cytochrome P450</fullName>
    </submittedName>
</protein>
<name>A0ACD3B6K4_9AGAR</name>
<proteinExistence type="predicted"/>
<evidence type="ECO:0000313" key="2">
    <source>
        <dbReference type="Proteomes" id="UP000308600"/>
    </source>
</evidence>
<gene>
    <name evidence="1" type="ORF">BDN72DRAFT_956707</name>
</gene>
<accession>A0ACD3B6K4</accession>
<dbReference type="Proteomes" id="UP000308600">
    <property type="component" value="Unassembled WGS sequence"/>
</dbReference>
<organism evidence="1 2">
    <name type="scientific">Pluteus cervinus</name>
    <dbReference type="NCBI Taxonomy" id="181527"/>
    <lineage>
        <taxon>Eukaryota</taxon>
        <taxon>Fungi</taxon>
        <taxon>Dikarya</taxon>
        <taxon>Basidiomycota</taxon>
        <taxon>Agaricomycotina</taxon>
        <taxon>Agaricomycetes</taxon>
        <taxon>Agaricomycetidae</taxon>
        <taxon>Agaricales</taxon>
        <taxon>Pluteineae</taxon>
        <taxon>Pluteaceae</taxon>
        <taxon>Pluteus</taxon>
    </lineage>
</organism>
<sequence length="708" mass="79975">MFYLLTYWVAIFAFLWVLTRFIRRPVQTAYPPSPKRSWPIIGNALQIPLSKPWITFADWGRAQNNEIMHLSVLGQHIIILNDLKDVVELFEKRSAIYSDRPRMPLLEQMGPTLNSINAGILPYGDLWRQHRKTFQQGLRKEIIWRYHSIITDKCKILLQRLIAQPEEFKDHYEVFAGSTISSVIYGYEIQSTKDPVLQATNRTIALSNPKALLAAVATKTIPVLLNIPRWFPGGGFRDFLDEFNSTLADMINIPYNVVKARMRGETEEKPSFVQEMLEKQNERGIKESDVLKNVAGTSLAAGLDTMNCTMLSLTLVLALFPNVQERARRDISRAIGDRLPTFEDRPSIPYIEAVCRELLRWAPAVPGGHPHSPIRDDTYKGYLIPKGSIIMPNLWGMLRNPDIYPNPDLFQPERFLNADGSLNDDDRSWAFGFGRRVCAGRYLAIDAVWLSTAYILATLDISDPIDLATGTTITPKTQNERGIKESDVLKNVAGTSLAAGLDTMNCTMLSLTLVLALFPNVQERARRDISRAIGDRLPTFEDRPSIPYIEAVCRELLRWAPAVPGGHPHSPIRDDTYKGYLIPKGSIIMPNLWGMLRNPDIYPNPDLFQPERFLNADGSLNDDDRSWAFGFGRRVCAGRYLAIDAVWLSTAYILATLDISDPIDLATGTTITPKTVRYTNELISHPEPFKCKIERVNGVPELTGINHE</sequence>
<evidence type="ECO:0000313" key="1">
    <source>
        <dbReference type="EMBL" id="TFK73309.1"/>
    </source>
</evidence>
<keyword evidence="2" id="KW-1185">Reference proteome</keyword>
<reference evidence="1 2" key="1">
    <citation type="journal article" date="2019" name="Nat. Ecol. Evol.">
        <title>Megaphylogeny resolves global patterns of mushroom evolution.</title>
        <authorList>
            <person name="Varga T."/>
            <person name="Krizsan K."/>
            <person name="Foldi C."/>
            <person name="Dima B."/>
            <person name="Sanchez-Garcia M."/>
            <person name="Sanchez-Ramirez S."/>
            <person name="Szollosi G.J."/>
            <person name="Szarkandi J.G."/>
            <person name="Papp V."/>
            <person name="Albert L."/>
            <person name="Andreopoulos W."/>
            <person name="Angelini C."/>
            <person name="Antonin V."/>
            <person name="Barry K.W."/>
            <person name="Bougher N.L."/>
            <person name="Buchanan P."/>
            <person name="Buyck B."/>
            <person name="Bense V."/>
            <person name="Catcheside P."/>
            <person name="Chovatia M."/>
            <person name="Cooper J."/>
            <person name="Damon W."/>
            <person name="Desjardin D."/>
            <person name="Finy P."/>
            <person name="Geml J."/>
            <person name="Haridas S."/>
            <person name="Hughes K."/>
            <person name="Justo A."/>
            <person name="Karasinski D."/>
            <person name="Kautmanova I."/>
            <person name="Kiss B."/>
            <person name="Kocsube S."/>
            <person name="Kotiranta H."/>
            <person name="LaButti K.M."/>
            <person name="Lechner B.E."/>
            <person name="Liimatainen K."/>
            <person name="Lipzen A."/>
            <person name="Lukacs Z."/>
            <person name="Mihaltcheva S."/>
            <person name="Morgado L.N."/>
            <person name="Niskanen T."/>
            <person name="Noordeloos M.E."/>
            <person name="Ohm R.A."/>
            <person name="Ortiz-Santana B."/>
            <person name="Ovrebo C."/>
            <person name="Racz N."/>
            <person name="Riley R."/>
            <person name="Savchenko A."/>
            <person name="Shiryaev A."/>
            <person name="Soop K."/>
            <person name="Spirin V."/>
            <person name="Szebenyi C."/>
            <person name="Tomsovsky M."/>
            <person name="Tulloss R.E."/>
            <person name="Uehling J."/>
            <person name="Grigoriev I.V."/>
            <person name="Vagvolgyi C."/>
            <person name="Papp T."/>
            <person name="Martin F.M."/>
            <person name="Miettinen O."/>
            <person name="Hibbett D.S."/>
            <person name="Nagy L.G."/>
        </authorList>
    </citation>
    <scope>NUCLEOTIDE SEQUENCE [LARGE SCALE GENOMIC DNA]</scope>
    <source>
        <strain evidence="1 2">NL-1719</strain>
    </source>
</reference>